<dbReference type="PROSITE" id="PS00028">
    <property type="entry name" value="ZINC_FINGER_C2H2_1"/>
    <property type="match status" value="1"/>
</dbReference>
<keyword evidence="4" id="KW-0677">Repeat</keyword>
<evidence type="ECO:0000313" key="13">
    <source>
        <dbReference type="EMBL" id="CAL4066529.1"/>
    </source>
</evidence>
<dbReference type="SUPFAM" id="SSF57667">
    <property type="entry name" value="beta-beta-alpha zinc fingers"/>
    <property type="match status" value="1"/>
</dbReference>
<accession>A0AAV2PZB8</accession>
<comment type="subcellular location">
    <subcellularLocation>
        <location evidence="1">Nucleus</location>
    </subcellularLocation>
</comment>
<comment type="similarity">
    <text evidence="2">Belongs to the krueppel C2H2-type zinc-finger protein family.</text>
</comment>
<evidence type="ECO:0000256" key="5">
    <source>
        <dbReference type="ARBA" id="ARBA00022771"/>
    </source>
</evidence>
<dbReference type="GO" id="GO:0000981">
    <property type="term" value="F:DNA-binding transcription factor activity, RNA polymerase II-specific"/>
    <property type="evidence" value="ECO:0007669"/>
    <property type="project" value="TreeGrafter"/>
</dbReference>
<evidence type="ECO:0000256" key="11">
    <source>
        <dbReference type="PROSITE-ProRule" id="PRU00042"/>
    </source>
</evidence>
<keyword evidence="6" id="KW-0862">Zinc</keyword>
<organism evidence="13 14">
    <name type="scientific">Meganyctiphanes norvegica</name>
    <name type="common">Northern krill</name>
    <name type="synonym">Thysanopoda norvegica</name>
    <dbReference type="NCBI Taxonomy" id="48144"/>
    <lineage>
        <taxon>Eukaryota</taxon>
        <taxon>Metazoa</taxon>
        <taxon>Ecdysozoa</taxon>
        <taxon>Arthropoda</taxon>
        <taxon>Crustacea</taxon>
        <taxon>Multicrustacea</taxon>
        <taxon>Malacostraca</taxon>
        <taxon>Eumalacostraca</taxon>
        <taxon>Eucarida</taxon>
        <taxon>Euphausiacea</taxon>
        <taxon>Euphausiidae</taxon>
        <taxon>Meganyctiphanes</taxon>
    </lineage>
</organism>
<keyword evidence="3" id="KW-0479">Metal-binding</keyword>
<keyword evidence="14" id="KW-1185">Reference proteome</keyword>
<keyword evidence="5 11" id="KW-0863">Zinc-finger</keyword>
<dbReference type="InterPro" id="IPR013087">
    <property type="entry name" value="Znf_C2H2_type"/>
</dbReference>
<dbReference type="PANTHER" id="PTHR23235:SF152">
    <property type="entry name" value="SI:DKEY-210J14.3"/>
    <property type="match status" value="1"/>
</dbReference>
<keyword evidence="10" id="KW-0539">Nucleus</keyword>
<evidence type="ECO:0000256" key="9">
    <source>
        <dbReference type="ARBA" id="ARBA00023163"/>
    </source>
</evidence>
<evidence type="ECO:0000256" key="10">
    <source>
        <dbReference type="ARBA" id="ARBA00023242"/>
    </source>
</evidence>
<dbReference type="PROSITE" id="PS50157">
    <property type="entry name" value="ZINC_FINGER_C2H2_2"/>
    <property type="match status" value="1"/>
</dbReference>
<dbReference type="InterPro" id="IPR036236">
    <property type="entry name" value="Znf_C2H2_sf"/>
</dbReference>
<comment type="caution">
    <text evidence="13">The sequence shown here is derived from an EMBL/GenBank/DDBJ whole genome shotgun (WGS) entry which is preliminary data.</text>
</comment>
<keyword evidence="8" id="KW-0238">DNA-binding</keyword>
<feature type="domain" description="C2H2-type" evidence="12">
    <location>
        <begin position="26"/>
        <end position="53"/>
    </location>
</feature>
<evidence type="ECO:0000259" key="12">
    <source>
        <dbReference type="PROSITE" id="PS50157"/>
    </source>
</evidence>
<dbReference type="GO" id="GO:0008270">
    <property type="term" value="F:zinc ion binding"/>
    <property type="evidence" value="ECO:0007669"/>
    <property type="project" value="UniProtKB-KW"/>
</dbReference>
<dbReference type="Proteomes" id="UP001497623">
    <property type="component" value="Unassembled WGS sequence"/>
</dbReference>
<dbReference type="GO" id="GO:0000978">
    <property type="term" value="F:RNA polymerase II cis-regulatory region sequence-specific DNA binding"/>
    <property type="evidence" value="ECO:0007669"/>
    <property type="project" value="TreeGrafter"/>
</dbReference>
<gene>
    <name evidence="13" type="ORF">MNOR_LOCUS5776</name>
</gene>
<evidence type="ECO:0000256" key="1">
    <source>
        <dbReference type="ARBA" id="ARBA00004123"/>
    </source>
</evidence>
<evidence type="ECO:0000256" key="7">
    <source>
        <dbReference type="ARBA" id="ARBA00023015"/>
    </source>
</evidence>
<evidence type="ECO:0000256" key="8">
    <source>
        <dbReference type="ARBA" id="ARBA00023125"/>
    </source>
</evidence>
<dbReference type="PANTHER" id="PTHR23235">
    <property type="entry name" value="KRUEPPEL-LIKE TRANSCRIPTION FACTOR"/>
    <property type="match status" value="1"/>
</dbReference>
<dbReference type="AlphaFoldDB" id="A0AAV2PZB8"/>
<evidence type="ECO:0000256" key="6">
    <source>
        <dbReference type="ARBA" id="ARBA00022833"/>
    </source>
</evidence>
<keyword evidence="7" id="KW-0805">Transcription regulation</keyword>
<sequence length="101" mass="11671">MQLMLNYPADGNLRRHLRTHTGQKQYICSHCCKAFSQNNQLVSHQMTHIREKQNNTQGLPYQCCYKEINNPAIMKGFVYVKDMLCAIGRHTMGNTISVQLL</sequence>
<protein>
    <recommendedName>
        <fullName evidence="12">C2H2-type domain-containing protein</fullName>
    </recommendedName>
</protein>
<evidence type="ECO:0000313" key="14">
    <source>
        <dbReference type="Proteomes" id="UP001497623"/>
    </source>
</evidence>
<reference evidence="13 14" key="1">
    <citation type="submission" date="2024-05" db="EMBL/GenBank/DDBJ databases">
        <authorList>
            <person name="Wallberg A."/>
        </authorList>
    </citation>
    <scope>NUCLEOTIDE SEQUENCE [LARGE SCALE GENOMIC DNA]</scope>
</reference>
<evidence type="ECO:0000256" key="3">
    <source>
        <dbReference type="ARBA" id="ARBA00022723"/>
    </source>
</evidence>
<dbReference type="Gene3D" id="3.30.160.60">
    <property type="entry name" value="Classic Zinc Finger"/>
    <property type="match status" value="1"/>
</dbReference>
<proteinExistence type="inferred from homology"/>
<keyword evidence="9" id="KW-0804">Transcription</keyword>
<name>A0AAV2PZB8_MEGNR</name>
<evidence type="ECO:0000256" key="2">
    <source>
        <dbReference type="ARBA" id="ARBA00006991"/>
    </source>
</evidence>
<dbReference type="FunFam" id="3.30.160.60:FF:001442">
    <property type="entry name" value="zinc finger protein 696"/>
    <property type="match status" value="1"/>
</dbReference>
<dbReference type="EMBL" id="CAXKWB010002290">
    <property type="protein sequence ID" value="CAL4066529.1"/>
    <property type="molecule type" value="Genomic_DNA"/>
</dbReference>
<evidence type="ECO:0000256" key="4">
    <source>
        <dbReference type="ARBA" id="ARBA00022737"/>
    </source>
</evidence>